<evidence type="ECO:0000313" key="1">
    <source>
        <dbReference type="EMBL" id="QJD77406.1"/>
    </source>
</evidence>
<dbReference type="EMBL" id="CP051677">
    <property type="protein sequence ID" value="QJD77406.1"/>
    <property type="molecule type" value="Genomic_DNA"/>
</dbReference>
<dbReference type="RefSeq" id="WP_169549349.1">
    <property type="nucleotide sequence ID" value="NZ_CP051677.1"/>
</dbReference>
<protein>
    <recommendedName>
        <fullName evidence="3">Deoxyribose-phosphate aldolase</fullName>
    </recommendedName>
</protein>
<dbReference type="Pfam" id="PF20113">
    <property type="entry name" value="DUF6503"/>
    <property type="match status" value="1"/>
</dbReference>
<accession>A0A7L5DGM7</accession>
<evidence type="ECO:0000313" key="2">
    <source>
        <dbReference type="Proteomes" id="UP000501128"/>
    </source>
</evidence>
<proteinExistence type="predicted"/>
<keyword evidence="2" id="KW-1185">Reference proteome</keyword>
<dbReference type="InterPro" id="IPR045444">
    <property type="entry name" value="DUF6503"/>
</dbReference>
<evidence type="ECO:0008006" key="3">
    <source>
        <dbReference type="Google" id="ProtNLM"/>
    </source>
</evidence>
<dbReference type="KEGG" id="srho:HH216_02460"/>
<dbReference type="Proteomes" id="UP000501128">
    <property type="component" value="Chromosome"/>
</dbReference>
<sequence length="245" mass="27672">MRLLPIVVLLLSSLMACQSPQDPAQSLIDQAIAAHGGDAINNTRISFDFRKAHLVLEQQGGRFRYERTQPDSTGQLVRDVLTNDGFTRHIDGKPQVLDTAQVGKYSRSVNSIAYFVLLPWKLHDPAVVPTLLGSEQIDGQTYDKVQVKFRADGGGKDHGDTFVYWFNQRTYTLDCLAYSEGGPRFRRAIHPQTVAGIRFQDYINYKSDADTLDVATYARRYQARQMVELSRIEQKNIQVTPLPKP</sequence>
<reference evidence="1 2" key="1">
    <citation type="submission" date="2020-04" db="EMBL/GenBank/DDBJ databases">
        <title>Genome sequencing of novel species.</title>
        <authorList>
            <person name="Heo J."/>
            <person name="Kim S.-J."/>
            <person name="Kim J.-S."/>
            <person name="Hong S.-B."/>
            <person name="Kwon S.-W."/>
        </authorList>
    </citation>
    <scope>NUCLEOTIDE SEQUENCE [LARGE SCALE GENOMIC DNA]</scope>
    <source>
        <strain evidence="1 2">CJU-R4</strain>
    </source>
</reference>
<name>A0A7L5DGM7_9BACT</name>
<gene>
    <name evidence="1" type="ORF">HH216_02460</name>
</gene>
<dbReference type="PROSITE" id="PS51257">
    <property type="entry name" value="PROKAR_LIPOPROTEIN"/>
    <property type="match status" value="1"/>
</dbReference>
<dbReference type="AlphaFoldDB" id="A0A7L5DGM7"/>
<organism evidence="1 2">
    <name type="scientific">Spirosoma rhododendri</name>
    <dbReference type="NCBI Taxonomy" id="2728024"/>
    <lineage>
        <taxon>Bacteria</taxon>
        <taxon>Pseudomonadati</taxon>
        <taxon>Bacteroidota</taxon>
        <taxon>Cytophagia</taxon>
        <taxon>Cytophagales</taxon>
        <taxon>Cytophagaceae</taxon>
        <taxon>Spirosoma</taxon>
    </lineage>
</organism>